<evidence type="ECO:0000313" key="2">
    <source>
        <dbReference type="Proteomes" id="UP000305539"/>
    </source>
</evidence>
<comment type="caution">
    <text evidence="1">The sequence shown here is derived from an EMBL/GenBank/DDBJ whole genome shotgun (WGS) entry which is preliminary data.</text>
</comment>
<protein>
    <submittedName>
        <fullName evidence="1">Uncharacterized protein</fullName>
    </submittedName>
</protein>
<dbReference type="OrthoDB" id="8967377at2"/>
<sequence length="82" mass="9514">MDLHHYTDLPLDERAAFELACARRGFAPMHFDVFCSSEETIGGHSERHVTVRRGCWAQSYRADPPGAWVHQFETDLVCRFFK</sequence>
<dbReference type="AlphaFoldDB" id="A0A4V5PK73"/>
<accession>A0A4V5PK73</accession>
<dbReference type="Proteomes" id="UP000305539">
    <property type="component" value="Unassembled WGS sequence"/>
</dbReference>
<gene>
    <name evidence="1" type="ORF">FAZ69_07415</name>
</gene>
<keyword evidence="2" id="KW-1185">Reference proteome</keyword>
<proteinExistence type="predicted"/>
<dbReference type="RefSeq" id="WP_136893296.1">
    <property type="nucleotide sequence ID" value="NZ_SWJE01000003.1"/>
</dbReference>
<organism evidence="1 2">
    <name type="scientific">Trinickia terrae</name>
    <dbReference type="NCBI Taxonomy" id="2571161"/>
    <lineage>
        <taxon>Bacteria</taxon>
        <taxon>Pseudomonadati</taxon>
        <taxon>Pseudomonadota</taxon>
        <taxon>Betaproteobacteria</taxon>
        <taxon>Burkholderiales</taxon>
        <taxon>Burkholderiaceae</taxon>
        <taxon>Trinickia</taxon>
    </lineage>
</organism>
<reference evidence="1 2" key="1">
    <citation type="submission" date="2019-04" db="EMBL/GenBank/DDBJ databases">
        <title>Trinickia sp. 7GSK02, isolated from subtropical forest soil.</title>
        <authorList>
            <person name="Gao Z.-H."/>
            <person name="Qiu L.-H."/>
        </authorList>
    </citation>
    <scope>NUCLEOTIDE SEQUENCE [LARGE SCALE GENOMIC DNA]</scope>
    <source>
        <strain evidence="1 2">7GSK02</strain>
    </source>
</reference>
<dbReference type="EMBL" id="SWJE01000003">
    <property type="protein sequence ID" value="TKC91180.1"/>
    <property type="molecule type" value="Genomic_DNA"/>
</dbReference>
<name>A0A4V5PK73_9BURK</name>
<evidence type="ECO:0000313" key="1">
    <source>
        <dbReference type="EMBL" id="TKC91180.1"/>
    </source>
</evidence>